<evidence type="ECO:0000313" key="4">
    <source>
        <dbReference type="Proteomes" id="UP000593943"/>
    </source>
</evidence>
<reference evidence="1 3" key="1">
    <citation type="journal article" date="2017" name="BMC Genomics">
        <title>Comparative genomic and phylogenomic analyses of the Bifidobacteriaceae family.</title>
        <authorList>
            <person name="Lugli G.A."/>
            <person name="Milani C."/>
            <person name="Turroni F."/>
            <person name="Duranti S."/>
            <person name="Mancabelli L."/>
            <person name="Mangifesta M."/>
            <person name="Ferrario C."/>
            <person name="Modesto M."/>
            <person name="Mattarelli P."/>
            <person name="Jiri K."/>
            <person name="van Sinderen D."/>
            <person name="Ventura M."/>
        </authorList>
    </citation>
    <scope>NUCLEOTIDE SEQUENCE [LARGE SCALE GENOMIC DNA]</scope>
    <source>
        <strain evidence="1 3">DSM 100216</strain>
    </source>
</reference>
<evidence type="ECO:0008006" key="5">
    <source>
        <dbReference type="Google" id="ProtNLM"/>
    </source>
</evidence>
<protein>
    <recommendedName>
        <fullName evidence="5">Antitoxin</fullName>
    </recommendedName>
</protein>
<gene>
    <name evidence="2" type="ORF">BE0216_02385</name>
    <name evidence="1" type="ORF">BEUL_0448</name>
</gene>
<reference evidence="2 4" key="2">
    <citation type="submission" date="2020-10" db="EMBL/GenBank/DDBJ databases">
        <title>Genome sequencing of Bifidobacterium eulemuris_DSMZ_100216.</title>
        <authorList>
            <person name="Kim J."/>
        </authorList>
    </citation>
    <scope>NUCLEOTIDE SEQUENCE [LARGE SCALE GENOMIC DNA]</scope>
    <source>
        <strain evidence="2 4">DSM 100216</strain>
    </source>
</reference>
<evidence type="ECO:0000313" key="3">
    <source>
        <dbReference type="Proteomes" id="UP000216057"/>
    </source>
</evidence>
<evidence type="ECO:0000313" key="2">
    <source>
        <dbReference type="EMBL" id="QOL31432.1"/>
    </source>
</evidence>
<dbReference type="AlphaFoldDB" id="A0A261GC99"/>
<dbReference type="Proteomes" id="UP000216057">
    <property type="component" value="Unassembled WGS sequence"/>
</dbReference>
<dbReference type="RefSeq" id="WP_094636100.1">
    <property type="nucleotide sequence ID" value="NZ_CP062938.1"/>
</dbReference>
<dbReference type="Proteomes" id="UP000593943">
    <property type="component" value="Chromosome"/>
</dbReference>
<evidence type="ECO:0000313" key="1">
    <source>
        <dbReference type="EMBL" id="OZG69042.1"/>
    </source>
</evidence>
<accession>A0A261GC99</accession>
<organism evidence="1 3">
    <name type="scientific">Bifidobacterium eulemuris</name>
    <dbReference type="NCBI Taxonomy" id="1765219"/>
    <lineage>
        <taxon>Bacteria</taxon>
        <taxon>Bacillati</taxon>
        <taxon>Actinomycetota</taxon>
        <taxon>Actinomycetes</taxon>
        <taxon>Bifidobacteriales</taxon>
        <taxon>Bifidobacteriaceae</taxon>
        <taxon>Bifidobacterium</taxon>
    </lineage>
</organism>
<dbReference type="EMBL" id="CP062938">
    <property type="protein sequence ID" value="QOL31432.1"/>
    <property type="molecule type" value="Genomic_DNA"/>
</dbReference>
<proteinExistence type="predicted"/>
<dbReference type="EMBL" id="MWWZ01000004">
    <property type="protein sequence ID" value="OZG69042.1"/>
    <property type="molecule type" value="Genomic_DNA"/>
</dbReference>
<sequence length="79" mass="8714">MTDVMFSPKPVVVRDDALSMLEKVADMRNVTVADMMAEWVNSYAPAPSYKATTPQPGDTVLSSEDDWTNFRAKILGSSE</sequence>
<dbReference type="KEGG" id="beu:BE0216_02385"/>
<keyword evidence="4" id="KW-1185">Reference proteome</keyword>
<name>A0A261GC99_9BIFI</name>